<name>A0ACC5VQ18_9GAMM</name>
<organism evidence="1 2">
    <name type="scientific">Vreelandella aquamarina</name>
    <dbReference type="NCBI Taxonomy" id="77097"/>
    <lineage>
        <taxon>Bacteria</taxon>
        <taxon>Pseudomonadati</taxon>
        <taxon>Pseudomonadota</taxon>
        <taxon>Gammaproteobacteria</taxon>
        <taxon>Oceanospirillales</taxon>
        <taxon>Halomonadaceae</taxon>
        <taxon>Vreelandella</taxon>
    </lineage>
</organism>
<proteinExistence type="predicted"/>
<sequence length="171" mass="18571">MRKPGVPHPRLPLPEGREDLAAFHAWLGDAIPMVGALGIESMSMHNHALTWQLALRPNLNDKGTGFGGALSAQTTLQGWCWVTLWLRGQGLARDVVVAEATQRFLAPVNGDYRLVCTPSEGEGIEQLSQALAERGKGRIALTQKLYCGDAFCLEAHGSYAVLAGRDQEQPR</sequence>
<evidence type="ECO:0000313" key="2">
    <source>
        <dbReference type="Proteomes" id="UP001319846"/>
    </source>
</evidence>
<comment type="caution">
    <text evidence="1">The sequence shown here is derived from an EMBL/GenBank/DDBJ whole genome shotgun (WGS) entry which is preliminary data.</text>
</comment>
<accession>A0ACC5VQ18</accession>
<keyword evidence="2" id="KW-1185">Reference proteome</keyword>
<gene>
    <name evidence="1" type="ORF">HW452_02360</name>
</gene>
<dbReference type="Proteomes" id="UP001319846">
    <property type="component" value="Unassembled WGS sequence"/>
</dbReference>
<reference evidence="1" key="1">
    <citation type="submission" date="2020-06" db="EMBL/GenBank/DDBJ databases">
        <title>Whole Genome Sequence of Halomonas aquamarina MB598.</title>
        <authorList>
            <person name="Pervaiz M."/>
            <person name="Fariq A."/>
            <person name="Yasmin A."/>
            <person name="Welch M."/>
        </authorList>
    </citation>
    <scope>NUCLEOTIDE SEQUENCE</scope>
    <source>
        <strain evidence="1">MB598</strain>
    </source>
</reference>
<evidence type="ECO:0000313" key="1">
    <source>
        <dbReference type="EMBL" id="MBZ5486363.1"/>
    </source>
</evidence>
<dbReference type="EMBL" id="JABYQT010000001">
    <property type="protein sequence ID" value="MBZ5486363.1"/>
    <property type="molecule type" value="Genomic_DNA"/>
</dbReference>
<protein>
    <submittedName>
        <fullName evidence="1">YiiD C-terminal domain-containing protein</fullName>
    </submittedName>
</protein>